<keyword evidence="5 10" id="KW-0808">Transferase</keyword>
<dbReference type="InterPro" id="IPR022634">
    <property type="entry name" value="DNA_polIII_beta_N"/>
</dbReference>
<feature type="domain" description="DNA polymerase III beta sliding clamp central" evidence="12">
    <location>
        <begin position="127"/>
        <end position="238"/>
    </location>
</feature>
<comment type="subunit">
    <text evidence="10">Forms a ring-shaped head-to-tail homodimer around DNA.</text>
</comment>
<dbReference type="Pfam" id="PF02768">
    <property type="entry name" value="DNA_pol3_beta_3"/>
    <property type="match status" value="1"/>
</dbReference>
<evidence type="ECO:0000256" key="7">
    <source>
        <dbReference type="ARBA" id="ARBA00022705"/>
    </source>
</evidence>
<dbReference type="GO" id="GO:0006271">
    <property type="term" value="P:DNA strand elongation involved in DNA replication"/>
    <property type="evidence" value="ECO:0007669"/>
    <property type="project" value="TreeGrafter"/>
</dbReference>
<dbReference type="PIRSF" id="PIRSF000804">
    <property type="entry name" value="DNA_pol_III_b"/>
    <property type="match status" value="1"/>
</dbReference>
<dbReference type="GO" id="GO:0003887">
    <property type="term" value="F:DNA-directed DNA polymerase activity"/>
    <property type="evidence" value="ECO:0007669"/>
    <property type="project" value="UniProtKB-UniRule"/>
</dbReference>
<evidence type="ECO:0000256" key="10">
    <source>
        <dbReference type="PIRNR" id="PIRNR000804"/>
    </source>
</evidence>
<gene>
    <name evidence="14" type="ORF">SAMN02745784_02861</name>
</gene>
<evidence type="ECO:0000256" key="9">
    <source>
        <dbReference type="ARBA" id="ARBA00023125"/>
    </source>
</evidence>
<dbReference type="InterPro" id="IPR001001">
    <property type="entry name" value="DNA_polIII_beta"/>
</dbReference>
<dbReference type="RefSeq" id="WP_072977529.1">
    <property type="nucleotide sequence ID" value="NZ_FQTY01000020.1"/>
</dbReference>
<keyword evidence="9" id="KW-0238">DNA-binding</keyword>
<keyword evidence="4 10" id="KW-0963">Cytoplasm</keyword>
<evidence type="ECO:0000259" key="13">
    <source>
        <dbReference type="Pfam" id="PF02768"/>
    </source>
</evidence>
<sequence>MKIKINQRDLSKHINIAQKGISARTTLQILDGILLETYKDKLKLTGTDLEMSIETYVDCEIEKEGSIVVNSKIFGDIIKKLPNAPIYIDVDNNNINIKCENSEFNILGNSAKEYPDLPIILEHTTFQLPNDLFKSAIRQTVFATTQDETRPSLTGVLLEIVDNNISFVALDGYRLALRKLPIKSDVEIKIIIPGRALNELNKIIEDNDSNIEIATASGHIVFNIGDTVVYSRLLEGQFFNYKEIIRKDHKTSVIVNKKAFQDSLERASLLAKEEKANLVKLSIMDGQILIRSNSEIGNVNEIIMTEIDGEVVNIAFNSRYILEGIKVIDAEDIKLNFMGSLNPCIINPLQDENYTYLVLPVRLAQDDF</sequence>
<organism evidence="14 15">
    <name type="scientific">Tissierella praeacuta DSM 18095</name>
    <dbReference type="NCBI Taxonomy" id="1123404"/>
    <lineage>
        <taxon>Bacteria</taxon>
        <taxon>Bacillati</taxon>
        <taxon>Bacillota</taxon>
        <taxon>Tissierellia</taxon>
        <taxon>Tissierellales</taxon>
        <taxon>Tissierellaceae</taxon>
        <taxon>Tissierella</taxon>
    </lineage>
</organism>
<keyword evidence="6 10" id="KW-0548">Nucleotidyltransferase</keyword>
<evidence type="ECO:0000259" key="11">
    <source>
        <dbReference type="Pfam" id="PF00712"/>
    </source>
</evidence>
<dbReference type="Proteomes" id="UP000184114">
    <property type="component" value="Unassembled WGS sequence"/>
</dbReference>
<dbReference type="GeneID" id="90993576"/>
<name>A0A1M4Z1F4_9FIRM</name>
<dbReference type="InterPro" id="IPR046938">
    <property type="entry name" value="DNA_clamp_sf"/>
</dbReference>
<dbReference type="GO" id="GO:0003677">
    <property type="term" value="F:DNA binding"/>
    <property type="evidence" value="ECO:0007669"/>
    <property type="project" value="UniProtKB-UniRule"/>
</dbReference>
<keyword evidence="7 10" id="KW-0235">DNA replication</keyword>
<dbReference type="EMBL" id="FQTY01000020">
    <property type="protein sequence ID" value="SHF11416.1"/>
    <property type="molecule type" value="Genomic_DNA"/>
</dbReference>
<dbReference type="Gene3D" id="3.10.150.10">
    <property type="entry name" value="DNA Polymerase III, subunit A, domain 2"/>
    <property type="match status" value="1"/>
</dbReference>
<evidence type="ECO:0000256" key="1">
    <source>
        <dbReference type="ARBA" id="ARBA00004496"/>
    </source>
</evidence>
<feature type="domain" description="DNA polymerase III beta sliding clamp C-terminal" evidence="13">
    <location>
        <begin position="243"/>
        <end position="362"/>
    </location>
</feature>
<evidence type="ECO:0000256" key="2">
    <source>
        <dbReference type="ARBA" id="ARBA00010752"/>
    </source>
</evidence>
<comment type="similarity">
    <text evidence="2 10">Belongs to the beta sliding clamp family.</text>
</comment>
<dbReference type="NCBIfam" id="TIGR00663">
    <property type="entry name" value="dnan"/>
    <property type="match status" value="1"/>
</dbReference>
<dbReference type="CDD" id="cd00140">
    <property type="entry name" value="beta_clamp"/>
    <property type="match status" value="1"/>
</dbReference>
<dbReference type="PANTHER" id="PTHR30478:SF0">
    <property type="entry name" value="BETA SLIDING CLAMP"/>
    <property type="match status" value="1"/>
</dbReference>
<dbReference type="InterPro" id="IPR022635">
    <property type="entry name" value="DNA_polIII_beta_C"/>
</dbReference>
<evidence type="ECO:0000256" key="6">
    <source>
        <dbReference type="ARBA" id="ARBA00022695"/>
    </source>
</evidence>
<accession>A0A1M4Z1F4</accession>
<dbReference type="GO" id="GO:0009360">
    <property type="term" value="C:DNA polymerase III complex"/>
    <property type="evidence" value="ECO:0007669"/>
    <property type="project" value="InterPro"/>
</dbReference>
<dbReference type="AlphaFoldDB" id="A0A1M4Z1F4"/>
<dbReference type="SMART" id="SM00480">
    <property type="entry name" value="POL3Bc"/>
    <property type="match status" value="1"/>
</dbReference>
<dbReference type="PANTHER" id="PTHR30478">
    <property type="entry name" value="DNA POLYMERASE III SUBUNIT BETA"/>
    <property type="match status" value="1"/>
</dbReference>
<keyword evidence="15" id="KW-1185">Reference proteome</keyword>
<evidence type="ECO:0000256" key="8">
    <source>
        <dbReference type="ARBA" id="ARBA00022932"/>
    </source>
</evidence>
<evidence type="ECO:0000256" key="4">
    <source>
        <dbReference type="ARBA" id="ARBA00022490"/>
    </source>
</evidence>
<dbReference type="STRING" id="1123404.SAMN02745784_02861"/>
<evidence type="ECO:0000313" key="14">
    <source>
        <dbReference type="EMBL" id="SHF11416.1"/>
    </source>
</evidence>
<dbReference type="SUPFAM" id="SSF55979">
    <property type="entry name" value="DNA clamp"/>
    <property type="match status" value="3"/>
</dbReference>
<reference evidence="15" key="1">
    <citation type="submission" date="2016-11" db="EMBL/GenBank/DDBJ databases">
        <authorList>
            <person name="Varghese N."/>
            <person name="Submissions S."/>
        </authorList>
    </citation>
    <scope>NUCLEOTIDE SEQUENCE [LARGE SCALE GENOMIC DNA]</scope>
    <source>
        <strain evidence="15">DSM 18095</strain>
    </source>
</reference>
<dbReference type="GO" id="GO:0008408">
    <property type="term" value="F:3'-5' exonuclease activity"/>
    <property type="evidence" value="ECO:0007669"/>
    <property type="project" value="InterPro"/>
</dbReference>
<evidence type="ECO:0000256" key="5">
    <source>
        <dbReference type="ARBA" id="ARBA00022679"/>
    </source>
</evidence>
<protein>
    <recommendedName>
        <fullName evidence="3 10">Beta sliding clamp</fullName>
    </recommendedName>
</protein>
<evidence type="ECO:0000313" key="15">
    <source>
        <dbReference type="Proteomes" id="UP000184114"/>
    </source>
</evidence>
<comment type="function">
    <text evidence="10">Confers DNA tethering and processivity to DNA polymerases and other proteins. Acts as a clamp, forming a ring around DNA (a reaction catalyzed by the clamp-loading complex) which diffuses in an ATP-independent manner freely and bidirectionally along dsDNA. Initially characterized for its ability to contact the catalytic subunit of DNA polymerase III (Pol III), a complex, multichain enzyme responsible for most of the replicative synthesis in bacteria; Pol III exhibits 3'-5' exonuclease proofreading activity. The beta chain is required for initiation of replication as well as for processivity of DNA replication.</text>
</comment>
<dbReference type="Pfam" id="PF02767">
    <property type="entry name" value="DNA_pol3_beta_2"/>
    <property type="match status" value="1"/>
</dbReference>
<dbReference type="GO" id="GO:0005737">
    <property type="term" value="C:cytoplasm"/>
    <property type="evidence" value="ECO:0007669"/>
    <property type="project" value="UniProtKB-SubCell"/>
</dbReference>
<comment type="subcellular location">
    <subcellularLocation>
        <location evidence="1 10">Cytoplasm</location>
    </subcellularLocation>
</comment>
<dbReference type="Pfam" id="PF00712">
    <property type="entry name" value="DNA_pol3_beta"/>
    <property type="match status" value="1"/>
</dbReference>
<dbReference type="InterPro" id="IPR022637">
    <property type="entry name" value="DNA_polIII_beta_cen"/>
</dbReference>
<dbReference type="Gene3D" id="3.70.10.10">
    <property type="match status" value="1"/>
</dbReference>
<proteinExistence type="inferred from homology"/>
<evidence type="ECO:0000256" key="3">
    <source>
        <dbReference type="ARBA" id="ARBA00021035"/>
    </source>
</evidence>
<feature type="domain" description="DNA polymerase III beta sliding clamp N-terminal" evidence="11">
    <location>
        <begin position="1"/>
        <end position="118"/>
    </location>
</feature>
<keyword evidence="8 10" id="KW-0239">DNA-directed DNA polymerase</keyword>
<evidence type="ECO:0000259" key="12">
    <source>
        <dbReference type="Pfam" id="PF02767"/>
    </source>
</evidence>